<dbReference type="SUPFAM" id="SSF52540">
    <property type="entry name" value="P-loop containing nucleoside triphosphate hydrolases"/>
    <property type="match status" value="1"/>
</dbReference>
<evidence type="ECO:0000259" key="2">
    <source>
        <dbReference type="Pfam" id="PF01926"/>
    </source>
</evidence>
<accession>G9P1Q4</accession>
<feature type="domain" description="G" evidence="2">
    <location>
        <begin position="38"/>
        <end position="95"/>
    </location>
</feature>
<dbReference type="eggNOG" id="ENOG502S03K">
    <property type="taxonomic scope" value="Eukaryota"/>
</dbReference>
<name>G9P1Q4_HYPAI</name>
<evidence type="ECO:0000256" key="1">
    <source>
        <dbReference type="SAM" id="Coils"/>
    </source>
</evidence>
<dbReference type="InterPro" id="IPR006073">
    <property type="entry name" value="GTP-bd"/>
</dbReference>
<comment type="caution">
    <text evidence="3">The sequence shown here is derived from an EMBL/GenBank/DDBJ whole genome shotgun (WGS) entry which is preliminary data.</text>
</comment>
<feature type="coiled-coil region" evidence="1">
    <location>
        <begin position="346"/>
        <end position="416"/>
    </location>
</feature>
<dbReference type="Proteomes" id="UP000005426">
    <property type="component" value="Unassembled WGS sequence"/>
</dbReference>
<dbReference type="GO" id="GO:0005525">
    <property type="term" value="F:GTP binding"/>
    <property type="evidence" value="ECO:0007669"/>
    <property type="project" value="InterPro"/>
</dbReference>
<dbReference type="Pfam" id="PF01926">
    <property type="entry name" value="MMR_HSR1"/>
    <property type="match status" value="1"/>
</dbReference>
<keyword evidence="4" id="KW-1185">Reference proteome</keyword>
<protein>
    <recommendedName>
        <fullName evidence="2">G domain-containing protein</fullName>
    </recommendedName>
</protein>
<organism evidence="3 4">
    <name type="scientific">Hypocrea atroviridis (strain ATCC 20476 / IMI 206040)</name>
    <name type="common">Trichoderma atroviride</name>
    <dbReference type="NCBI Taxonomy" id="452589"/>
    <lineage>
        <taxon>Eukaryota</taxon>
        <taxon>Fungi</taxon>
        <taxon>Dikarya</taxon>
        <taxon>Ascomycota</taxon>
        <taxon>Pezizomycotina</taxon>
        <taxon>Sordariomycetes</taxon>
        <taxon>Hypocreomycetidae</taxon>
        <taxon>Hypocreales</taxon>
        <taxon>Hypocreaceae</taxon>
        <taxon>Trichoderma</taxon>
    </lineage>
</organism>
<feature type="coiled-coil region" evidence="1">
    <location>
        <begin position="251"/>
        <end position="311"/>
    </location>
</feature>
<evidence type="ECO:0000313" key="4">
    <source>
        <dbReference type="Proteomes" id="UP000005426"/>
    </source>
</evidence>
<evidence type="ECO:0000313" key="3">
    <source>
        <dbReference type="EMBL" id="EHK42553.1"/>
    </source>
</evidence>
<dbReference type="GeneID" id="25775503"/>
<dbReference type="Gene3D" id="3.40.50.300">
    <property type="entry name" value="P-loop containing nucleotide triphosphate hydrolases"/>
    <property type="match status" value="1"/>
</dbReference>
<dbReference type="InterPro" id="IPR027417">
    <property type="entry name" value="P-loop_NTPase"/>
</dbReference>
<dbReference type="KEGG" id="tatv:25775503"/>
<dbReference type="HOGENOM" id="CLU_018003_1_1_1"/>
<reference evidence="3 4" key="1">
    <citation type="journal article" date="2011" name="Genome Biol.">
        <title>Comparative genome sequence analysis underscores mycoparasitism as the ancestral life style of Trichoderma.</title>
        <authorList>
            <person name="Kubicek C.P."/>
            <person name="Herrera-Estrella A."/>
            <person name="Seidl-Seiboth V."/>
            <person name="Martinez D.A."/>
            <person name="Druzhinina I.S."/>
            <person name="Thon M."/>
            <person name="Zeilinger S."/>
            <person name="Casas-Flores S."/>
            <person name="Horwitz B.A."/>
            <person name="Mukherjee P.K."/>
            <person name="Mukherjee M."/>
            <person name="Kredics L."/>
            <person name="Alcaraz L.D."/>
            <person name="Aerts A."/>
            <person name="Antal Z."/>
            <person name="Atanasova L."/>
            <person name="Cervantes-Badillo M.G."/>
            <person name="Challacombe J."/>
            <person name="Chertkov O."/>
            <person name="McCluskey K."/>
            <person name="Coulpier F."/>
            <person name="Deshpande N."/>
            <person name="von Doehren H."/>
            <person name="Ebbole D.J."/>
            <person name="Esquivel-Naranjo E.U."/>
            <person name="Fekete E."/>
            <person name="Flipphi M."/>
            <person name="Glaser F."/>
            <person name="Gomez-Rodriguez E.Y."/>
            <person name="Gruber S."/>
            <person name="Han C."/>
            <person name="Henrissat B."/>
            <person name="Hermosa R."/>
            <person name="Hernandez-Onate M."/>
            <person name="Karaffa L."/>
            <person name="Kosti I."/>
            <person name="Le Crom S."/>
            <person name="Lindquist E."/>
            <person name="Lucas S."/>
            <person name="Luebeck M."/>
            <person name="Luebeck P.S."/>
            <person name="Margeot A."/>
            <person name="Metz B."/>
            <person name="Misra M."/>
            <person name="Nevalainen H."/>
            <person name="Omann M."/>
            <person name="Packer N."/>
            <person name="Perrone G."/>
            <person name="Uresti-Rivera E.E."/>
            <person name="Salamov A."/>
            <person name="Schmoll M."/>
            <person name="Seiboth B."/>
            <person name="Shapiro H."/>
            <person name="Sukno S."/>
            <person name="Tamayo-Ramos J.A."/>
            <person name="Tisch D."/>
            <person name="Wiest A."/>
            <person name="Wilkinson H.H."/>
            <person name="Zhang M."/>
            <person name="Coutinho P.M."/>
            <person name="Kenerley C.M."/>
            <person name="Monte E."/>
            <person name="Baker S.E."/>
            <person name="Grigoriev I.V."/>
        </authorList>
    </citation>
    <scope>NUCLEOTIDE SEQUENCE [LARGE SCALE GENOMIC DNA]</scope>
    <source>
        <strain evidence="4">ATCC 20476 / IMI 206040</strain>
    </source>
</reference>
<proteinExistence type="predicted"/>
<dbReference type="OrthoDB" id="4897968at2759"/>
<sequence>MATAETEDAADCSAEPMASISKEQLRDGIEFSEDAVVVALMGGTGAGKSTFISLLTGEDVGIGHNLQSCTTDVGVYNFNYKDRHTVYLLDTPGFDDTNRPDSEILQEIAFYLAAMYSRKIQFAGIIYLHRITDTRVSGSSLKNIRILQNLCGADAFDRVVLATTMWSSLDSMEGGHEIGLQRCEELRYPEFWGEMIQKNSIMKEHDGSAASALSIISELVDRDGGAVLNIQKQMVDQNLSLDGTDAGRYLQKDLLEARERHEKEIAELKKNIQQAIAEQDTEAVNMFKQEKEAADSKVERLRNNSNQLKLSLSQIATREQTKFLSRVSNLEDTLAATTDPAVEQRLKDLQGQLLQAEKEMLDYKAKHEQEISLQRMVNEQAIANAQNIAKLQEMHIASLEDQYKAIKEQYARESNRKRQRKSLVNMLMFDKILMLFNPFGGLEDGYHRRGRHFR</sequence>
<keyword evidence="1" id="KW-0175">Coiled coil</keyword>
<dbReference type="EMBL" id="ABDG02000026">
    <property type="protein sequence ID" value="EHK42553.1"/>
    <property type="molecule type" value="Genomic_DNA"/>
</dbReference>
<dbReference type="AlphaFoldDB" id="G9P1Q4"/>
<dbReference type="CDD" id="cd00882">
    <property type="entry name" value="Ras_like_GTPase"/>
    <property type="match status" value="1"/>
</dbReference>
<gene>
    <name evidence="3" type="ORF">TRIATDRAFT_137421</name>
</gene>
<dbReference type="OMA" id="KGCHAMI"/>